<dbReference type="KEGG" id="char:105901647"/>
<dbReference type="OrthoDB" id="27593at2759"/>
<dbReference type="SMART" id="SM00325">
    <property type="entry name" value="RhoGEF"/>
    <property type="match status" value="1"/>
</dbReference>
<dbReference type="InterPro" id="IPR047271">
    <property type="entry name" value="Ephexin-like"/>
</dbReference>
<feature type="compositionally biased region" description="Pro residues" evidence="4">
    <location>
        <begin position="1333"/>
        <end position="1342"/>
    </location>
</feature>
<keyword evidence="1 3" id="KW-0728">SH3 domain</keyword>
<sequence>METRRTNLTHADTLRVGERGSRDISPHTGTRRRRENDAGRMTERPPRGREPDTPRGWNRDMDVSFTTFKGREGETEWTERERRREMPKRPNGRVVSMLEPGPVVEREGEMGKGDTFPRMRRPSKDRDRRANVIPEQERRGRDREVERGTDRIQERQGRIESGNGGRETDRDMARKRDKDIQRYREEERLRERERARLIEDWKRNVQRSLDREDRRREEVRECDPSSQERRRERNTEGNDPRGKREMDRERERQRPSDRPFRFYSPQRQRVTGEERRMDSMRGVNRDMRECTREGRRDTRSEGESDGGRGEIRRREENSVTLEHKHSRSEGDNEGDGRRERVRQRQKDRERERGREAEHYRQREGERERQKGRYYGRDRPREREREMESITETQRDEFSETQRRGRDDRGGREREDGRPSSRDDVGPRREGDQLTERHTYSEREREQRRPRERERQREDRGNHSPSRPQVRTQQTAQGSGELISGSDLESERRRRGARDGTEGRESGKESTPERERERRRQREQDFYRPAPVHEENKVPVSEEVATQEEEKRGRGHNEGEREMSKTGAERGEKPETKTMRRMWLVPGSGRARNSRESSQEEELTERKSETERATETASERLEDRYRKLERAGEFVENRGRDGEKEGGFERREGESESESTDEKEANVTEESDREREDGSDSGDRLGSEGLSDRESVGVWRVSPSLEDGFVTVSSGGEDVEEEEEENFEDCKEFWDSGVRDDATSHSYRVPERERGVDGSEERIVKSDKAGTVSCVGGNKLPRKEAIKRAYLDLDNLESVRDNQTEHSNQESINRRSLDLTGDRQPKQQPPLSKNGERVEYEAADATPILQEAERELETQTLSNEHLQEEVTSSDIQTNANSTPEANPLPPMGTDMPGSFEDYGYAVIPDQRQEPEPSSEQPGGEEHEESHQSEEVWTTAEERKRHSQMPHLKWAKNVVREILGASEDRRLEEVSEAQTETPADPNQTSEGTEGLPTPEPLPIYATVQKRPQEQDTDPEPPPPPEEEPVNWEEPRGSVVHAGNLTPTDVHVEREVDVHVEGEMGEHAERETDADTDIQTSAGITDIQTSARIQIHVEGEAQELGAGQREVSVPGADTDPEVGAEPVSKSRDSSVEREAVKEAAGEGRIGEVMTTNKRENYLMQSTNSFRDLGTEARLRRRGFRKTVEKGKPEEEEVEEEEDLEEGDAVSRDRRTRIFHSEDENDEMRFSWNEVDLRKAVDSIGRTKKRNSKFFNSQLYQQYSEVVLNREILRQSHSDTLSVSDELPAIPASCSSAAPTPSPAQRPLPPLPPVPHPHTLIPSSGSISSGTSTLLVPAPPPRPPSPRVSISAQSQSLWQDLPSVRNSAELEDMNEDQRRLQEVRFEVVTSEASYSRSLDIVVEHFVKNKDLSPLLTTQDRNWLFSRLADVRAISHSFLTKLEERVEKDTLHFGVCDIISKHCQMFRMVYVPYLTNQSYQDKTYQRLMDENPSFKRYVEKLERSPVCQRLPLRSFLILPFQRITRLKLLVQNIVKRTAPKTEEEAQASKAMKLLEKMIQDSNDSITQMKSIESLVSLSAKVDFECKTLPLISQSRRMVREGLVTELMDFSMKETERSIYMHLFNDHLLLSLHKEGGKFTVIDHAPVKELRAENCRVKLHSLQKNVFRLYLSKKSVLLRTDTLSDKLRWISAVSSPHSEIDFTAAQDFPQMQCIRAYMAQQPDELGLEKADVLLVHQQSSDGWVEGTRMSDRHRGWAPVSHLETITNEKARQRNLMDTHKITTATAAL</sequence>
<feature type="compositionally biased region" description="Basic and acidic residues" evidence="4">
    <location>
        <begin position="166"/>
        <end position="178"/>
    </location>
</feature>
<feature type="region of interest" description="Disordered" evidence="4">
    <location>
        <begin position="1288"/>
        <end position="1345"/>
    </location>
</feature>
<feature type="compositionally biased region" description="Polar residues" evidence="4">
    <location>
        <begin position="1"/>
        <end position="10"/>
    </location>
</feature>
<protein>
    <submittedName>
        <fullName evidence="9">Trichohyalin isoform X1</fullName>
    </submittedName>
</protein>
<gene>
    <name evidence="9" type="primary">arhgef5</name>
</gene>
<feature type="compositionally biased region" description="Pro residues" evidence="4">
    <location>
        <begin position="1296"/>
        <end position="1312"/>
    </location>
</feature>
<feature type="compositionally biased region" description="Basic and acidic residues" evidence="4">
    <location>
        <begin position="488"/>
        <end position="536"/>
    </location>
</feature>
<evidence type="ECO:0000256" key="4">
    <source>
        <dbReference type="SAM" id="MobiDB-lite"/>
    </source>
</evidence>
<evidence type="ECO:0000256" key="1">
    <source>
        <dbReference type="ARBA" id="ARBA00022443"/>
    </source>
</evidence>
<dbReference type="CDD" id="cd01221">
    <property type="entry name" value="PH_ephexin"/>
    <property type="match status" value="1"/>
</dbReference>
<dbReference type="Pfam" id="PF00621">
    <property type="entry name" value="RhoGEF"/>
    <property type="match status" value="1"/>
</dbReference>
<feature type="compositionally biased region" description="Acidic residues" evidence="4">
    <location>
        <begin position="1012"/>
        <end position="1028"/>
    </location>
</feature>
<dbReference type="Proteomes" id="UP000515152">
    <property type="component" value="Chromosome 11"/>
</dbReference>
<dbReference type="InterPro" id="IPR000219">
    <property type="entry name" value="DH_dom"/>
</dbReference>
<dbReference type="PROSITE" id="PS50002">
    <property type="entry name" value="SH3"/>
    <property type="match status" value="1"/>
</dbReference>
<feature type="compositionally biased region" description="Basic and acidic residues" evidence="4">
    <location>
        <begin position="34"/>
        <end position="62"/>
    </location>
</feature>
<feature type="compositionally biased region" description="Basic and acidic residues" evidence="4">
    <location>
        <begin position="12"/>
        <end position="25"/>
    </location>
</feature>
<feature type="domain" description="SH3" evidence="5">
    <location>
        <begin position="1700"/>
        <end position="1761"/>
    </location>
</feature>
<evidence type="ECO:0000313" key="8">
    <source>
        <dbReference type="Proteomes" id="UP000515152"/>
    </source>
</evidence>
<feature type="compositionally biased region" description="Polar residues" evidence="4">
    <location>
        <begin position="462"/>
        <end position="477"/>
    </location>
</feature>
<feature type="compositionally biased region" description="Basic and acidic residues" evidence="4">
    <location>
        <begin position="209"/>
        <end position="260"/>
    </location>
</feature>
<feature type="compositionally biased region" description="Basic and acidic residues" evidence="4">
    <location>
        <begin position="592"/>
        <end position="694"/>
    </location>
</feature>
<keyword evidence="8" id="KW-1185">Reference proteome</keyword>
<reference evidence="9" key="1">
    <citation type="submission" date="2025-08" db="UniProtKB">
        <authorList>
            <consortium name="RefSeq"/>
        </authorList>
    </citation>
    <scope>IDENTIFICATION</scope>
</reference>
<feature type="domain" description="DH" evidence="7">
    <location>
        <begin position="1375"/>
        <end position="1559"/>
    </location>
</feature>
<feature type="compositionally biased region" description="Basic and acidic residues" evidence="4">
    <location>
        <begin position="69"/>
        <end position="88"/>
    </location>
</feature>
<feature type="compositionally biased region" description="Basic and acidic residues" evidence="4">
    <location>
        <begin position="270"/>
        <end position="461"/>
    </location>
</feature>
<dbReference type="PROSITE" id="PS50010">
    <property type="entry name" value="DH_2"/>
    <property type="match status" value="1"/>
</dbReference>
<accession>A0A6P3VYD0</accession>
<dbReference type="CTD" id="7984"/>
<feature type="region of interest" description="Disordered" evidence="4">
    <location>
        <begin position="1"/>
        <end position="178"/>
    </location>
</feature>
<feature type="region of interest" description="Disordered" evidence="4">
    <location>
        <begin position="1184"/>
        <end position="1206"/>
    </location>
</feature>
<dbReference type="CDD" id="cd00160">
    <property type="entry name" value="RhoGEF"/>
    <property type="match status" value="1"/>
</dbReference>
<dbReference type="PROSITE" id="PS50003">
    <property type="entry name" value="PH_DOMAIN"/>
    <property type="match status" value="1"/>
</dbReference>
<feature type="compositionally biased region" description="Basic and acidic residues" evidence="4">
    <location>
        <begin position="922"/>
        <end position="942"/>
    </location>
</feature>
<name>A0A6P3VYD0_CLUHA</name>
<evidence type="ECO:0000259" key="7">
    <source>
        <dbReference type="PROSITE" id="PS50010"/>
    </source>
</evidence>
<feature type="compositionally biased region" description="Acidic residues" evidence="4">
    <location>
        <begin position="1190"/>
        <end position="1204"/>
    </location>
</feature>
<proteinExistence type="predicted"/>
<organism evidence="8 9">
    <name type="scientific">Clupea harengus</name>
    <name type="common">Atlantic herring</name>
    <dbReference type="NCBI Taxonomy" id="7950"/>
    <lineage>
        <taxon>Eukaryota</taxon>
        <taxon>Metazoa</taxon>
        <taxon>Chordata</taxon>
        <taxon>Craniata</taxon>
        <taxon>Vertebrata</taxon>
        <taxon>Euteleostomi</taxon>
        <taxon>Actinopterygii</taxon>
        <taxon>Neopterygii</taxon>
        <taxon>Teleostei</taxon>
        <taxon>Clupei</taxon>
        <taxon>Clupeiformes</taxon>
        <taxon>Clupeoidei</taxon>
        <taxon>Clupeidae</taxon>
        <taxon>Clupea</taxon>
    </lineage>
</organism>
<dbReference type="SMART" id="SM00326">
    <property type="entry name" value="SH3"/>
    <property type="match status" value="1"/>
</dbReference>
<feature type="compositionally biased region" description="Acidic residues" evidence="4">
    <location>
        <begin position="716"/>
        <end position="726"/>
    </location>
</feature>
<feature type="compositionally biased region" description="Low complexity" evidence="4">
    <location>
        <begin position="1313"/>
        <end position="1332"/>
    </location>
</feature>
<feature type="compositionally biased region" description="Basic and acidic residues" evidence="4">
    <location>
        <begin position="727"/>
        <end position="760"/>
    </location>
</feature>
<feature type="compositionally biased region" description="Polar residues" evidence="4">
    <location>
        <begin position="974"/>
        <end position="989"/>
    </location>
</feature>
<dbReference type="PROSITE" id="PS00741">
    <property type="entry name" value="DH_1"/>
    <property type="match status" value="1"/>
</dbReference>
<dbReference type="SMART" id="SM00233">
    <property type="entry name" value="PH"/>
    <property type="match status" value="1"/>
</dbReference>
<evidence type="ECO:0000259" key="5">
    <source>
        <dbReference type="PROSITE" id="PS50002"/>
    </source>
</evidence>
<dbReference type="InterPro" id="IPR001849">
    <property type="entry name" value="PH_domain"/>
</dbReference>
<dbReference type="InterPro" id="IPR001452">
    <property type="entry name" value="SH3_domain"/>
</dbReference>
<evidence type="ECO:0000256" key="2">
    <source>
        <dbReference type="ARBA" id="ARBA00022658"/>
    </source>
</evidence>
<dbReference type="PANTHER" id="PTHR12845:SF2">
    <property type="entry name" value="DH DOMAIN-CONTAINING PROTEIN-RELATED"/>
    <property type="match status" value="1"/>
</dbReference>
<feature type="compositionally biased region" description="Basic and acidic residues" evidence="4">
    <location>
        <begin position="1125"/>
        <end position="1145"/>
    </location>
</feature>
<dbReference type="GeneID" id="105901647"/>
<dbReference type="Pfam" id="PF00018">
    <property type="entry name" value="SH3_1"/>
    <property type="match status" value="1"/>
</dbReference>
<feature type="region of interest" description="Disordered" evidence="4">
    <location>
        <begin position="209"/>
        <end position="760"/>
    </location>
</feature>
<evidence type="ECO:0000313" key="9">
    <source>
        <dbReference type="RefSeq" id="XP_012684583.3"/>
    </source>
</evidence>
<feature type="compositionally biased region" description="Polar residues" evidence="4">
    <location>
        <begin position="857"/>
        <end position="883"/>
    </location>
</feature>
<dbReference type="PANTHER" id="PTHR12845">
    <property type="entry name" value="GUANINE NUCLEOTIDE EXCHANGE FACTOR"/>
    <property type="match status" value="1"/>
</dbReference>
<dbReference type="GO" id="GO:0035556">
    <property type="term" value="P:intracellular signal transduction"/>
    <property type="evidence" value="ECO:0007669"/>
    <property type="project" value="InterPro"/>
</dbReference>
<dbReference type="GO" id="GO:0005085">
    <property type="term" value="F:guanyl-nucleotide exchange factor activity"/>
    <property type="evidence" value="ECO:0007669"/>
    <property type="project" value="UniProtKB-KW"/>
</dbReference>
<dbReference type="InterPro" id="IPR001331">
    <property type="entry name" value="GDS_CDC24_CS"/>
</dbReference>
<dbReference type="GO" id="GO:0005737">
    <property type="term" value="C:cytoplasm"/>
    <property type="evidence" value="ECO:0007669"/>
    <property type="project" value="TreeGrafter"/>
</dbReference>
<keyword evidence="2" id="KW-0344">Guanine-nucleotide releasing factor</keyword>
<feature type="compositionally biased region" description="Basic and acidic residues" evidence="4">
    <location>
        <begin position="104"/>
        <end position="158"/>
    </location>
</feature>
<dbReference type="FunFam" id="1.20.900.10:FF:000007">
    <property type="entry name" value="rho guanine nucleotide exchange factor 19"/>
    <property type="match status" value="1"/>
</dbReference>
<feature type="region of interest" description="Disordered" evidence="4">
    <location>
        <begin position="799"/>
        <end position="1048"/>
    </location>
</feature>
<feature type="domain" description="PH" evidence="6">
    <location>
        <begin position="1591"/>
        <end position="1692"/>
    </location>
</feature>
<feature type="compositionally biased region" description="Basic and acidic residues" evidence="4">
    <location>
        <begin position="547"/>
        <end position="577"/>
    </location>
</feature>
<feature type="region of interest" description="Disordered" evidence="4">
    <location>
        <begin position="1098"/>
        <end position="1145"/>
    </location>
</feature>
<evidence type="ECO:0000259" key="6">
    <source>
        <dbReference type="PROSITE" id="PS50003"/>
    </source>
</evidence>
<feature type="compositionally biased region" description="Basic and acidic residues" evidence="4">
    <location>
        <begin position="799"/>
        <end position="824"/>
    </location>
</feature>
<dbReference type="GO" id="GO:0005634">
    <property type="term" value="C:nucleus"/>
    <property type="evidence" value="ECO:0007669"/>
    <property type="project" value="TreeGrafter"/>
</dbReference>
<dbReference type="RefSeq" id="XP_012684583.3">
    <property type="nucleotide sequence ID" value="XM_012829129.3"/>
</dbReference>
<evidence type="ECO:0000256" key="3">
    <source>
        <dbReference type="PROSITE-ProRule" id="PRU00192"/>
    </source>
</evidence>
<dbReference type="InterPro" id="IPR047270">
    <property type="entry name" value="PH_ephexin"/>
</dbReference>